<reference evidence="3" key="1">
    <citation type="journal article" date="2018" name="Nat. Plants">
        <title>Whole-genome landscape of Medicago truncatula symbiotic genes.</title>
        <authorList>
            <person name="Pecrix Y."/>
            <person name="Staton S.E."/>
            <person name="Sallet E."/>
            <person name="Lelandais-Briere C."/>
            <person name="Moreau S."/>
            <person name="Carrere S."/>
            <person name="Blein T."/>
            <person name="Jardinaud M.F."/>
            <person name="Latrasse D."/>
            <person name="Zouine M."/>
            <person name="Zahm M."/>
            <person name="Kreplak J."/>
            <person name="Mayjonade B."/>
            <person name="Satge C."/>
            <person name="Perez M."/>
            <person name="Cauet S."/>
            <person name="Marande W."/>
            <person name="Chantry-Darmon C."/>
            <person name="Lopez-Roques C."/>
            <person name="Bouchez O."/>
            <person name="Berard A."/>
            <person name="Debelle F."/>
            <person name="Munos S."/>
            <person name="Bendahmane A."/>
            <person name="Berges H."/>
            <person name="Niebel A."/>
            <person name="Buitink J."/>
            <person name="Frugier F."/>
            <person name="Benhamed M."/>
            <person name="Crespi M."/>
            <person name="Gouzy J."/>
            <person name="Gamas P."/>
        </authorList>
    </citation>
    <scope>NUCLEOTIDE SEQUENCE [LARGE SCALE GENOMIC DNA]</scope>
    <source>
        <strain evidence="3">cv. Jemalong A17</strain>
    </source>
</reference>
<comment type="caution">
    <text evidence="2">The sequence shown here is derived from an EMBL/GenBank/DDBJ whole genome shotgun (WGS) entry which is preliminary data.</text>
</comment>
<evidence type="ECO:0008006" key="4">
    <source>
        <dbReference type="Google" id="ProtNLM"/>
    </source>
</evidence>
<evidence type="ECO:0000313" key="3">
    <source>
        <dbReference type="Proteomes" id="UP000265566"/>
    </source>
</evidence>
<proteinExistence type="predicted"/>
<feature type="transmembrane region" description="Helical" evidence="1">
    <location>
        <begin position="12"/>
        <end position="34"/>
    </location>
</feature>
<gene>
    <name evidence="2" type="ORF">MtrunA17_Chr3g0096711</name>
</gene>
<keyword evidence="1" id="KW-0472">Membrane</keyword>
<evidence type="ECO:0000313" key="2">
    <source>
        <dbReference type="EMBL" id="RHN66893.1"/>
    </source>
</evidence>
<accession>A0A396IQX2</accession>
<sequence length="45" mass="5400">MKLEIFQSWKMKVGHLIIVVLVMISSINVPKYVFQFLTRKDEELF</sequence>
<dbReference type="AlphaFoldDB" id="A0A396IQX2"/>
<organism evidence="2 3">
    <name type="scientific">Medicago truncatula</name>
    <name type="common">Barrel medic</name>
    <name type="synonym">Medicago tribuloides</name>
    <dbReference type="NCBI Taxonomy" id="3880"/>
    <lineage>
        <taxon>Eukaryota</taxon>
        <taxon>Viridiplantae</taxon>
        <taxon>Streptophyta</taxon>
        <taxon>Embryophyta</taxon>
        <taxon>Tracheophyta</taxon>
        <taxon>Spermatophyta</taxon>
        <taxon>Magnoliopsida</taxon>
        <taxon>eudicotyledons</taxon>
        <taxon>Gunneridae</taxon>
        <taxon>Pentapetalae</taxon>
        <taxon>rosids</taxon>
        <taxon>fabids</taxon>
        <taxon>Fabales</taxon>
        <taxon>Fabaceae</taxon>
        <taxon>Papilionoideae</taxon>
        <taxon>50 kb inversion clade</taxon>
        <taxon>NPAAA clade</taxon>
        <taxon>Hologalegina</taxon>
        <taxon>IRL clade</taxon>
        <taxon>Trifolieae</taxon>
        <taxon>Medicago</taxon>
    </lineage>
</organism>
<dbReference type="Gramene" id="rna15007">
    <property type="protein sequence ID" value="RHN66893.1"/>
    <property type="gene ID" value="gene15007"/>
</dbReference>
<protein>
    <recommendedName>
        <fullName evidence="4">Transmembrane protein</fullName>
    </recommendedName>
</protein>
<keyword evidence="1" id="KW-0812">Transmembrane</keyword>
<dbReference type="Proteomes" id="UP000265566">
    <property type="component" value="Chromosome 3"/>
</dbReference>
<evidence type="ECO:0000256" key="1">
    <source>
        <dbReference type="SAM" id="Phobius"/>
    </source>
</evidence>
<dbReference type="EMBL" id="PSQE01000003">
    <property type="protein sequence ID" value="RHN66893.1"/>
    <property type="molecule type" value="Genomic_DNA"/>
</dbReference>
<keyword evidence="1" id="KW-1133">Transmembrane helix</keyword>
<name>A0A396IQX2_MEDTR</name>